<reference evidence="1" key="1">
    <citation type="submission" date="2021-05" db="EMBL/GenBank/DDBJ databases">
        <authorList>
            <person name="Scholz U."/>
            <person name="Mascher M."/>
            <person name="Fiebig A."/>
        </authorList>
    </citation>
    <scope>NUCLEOTIDE SEQUENCE [LARGE SCALE GENOMIC DNA]</scope>
</reference>
<dbReference type="EnsemblPlants" id="AVESA.00010b.r2.2CG0296330.1">
    <property type="protein sequence ID" value="AVESA.00010b.r2.2CG0296330.1.CDS"/>
    <property type="gene ID" value="AVESA.00010b.r2.2CG0296330"/>
</dbReference>
<proteinExistence type="predicted"/>
<organism evidence="1 2">
    <name type="scientific">Avena sativa</name>
    <name type="common">Oat</name>
    <dbReference type="NCBI Taxonomy" id="4498"/>
    <lineage>
        <taxon>Eukaryota</taxon>
        <taxon>Viridiplantae</taxon>
        <taxon>Streptophyta</taxon>
        <taxon>Embryophyta</taxon>
        <taxon>Tracheophyta</taxon>
        <taxon>Spermatophyta</taxon>
        <taxon>Magnoliopsida</taxon>
        <taxon>Liliopsida</taxon>
        <taxon>Poales</taxon>
        <taxon>Poaceae</taxon>
        <taxon>BOP clade</taxon>
        <taxon>Pooideae</taxon>
        <taxon>Poodae</taxon>
        <taxon>Poeae</taxon>
        <taxon>Poeae Chloroplast Group 1 (Aveneae type)</taxon>
        <taxon>Aveninae</taxon>
        <taxon>Avena</taxon>
    </lineage>
</organism>
<evidence type="ECO:0000313" key="2">
    <source>
        <dbReference type="Proteomes" id="UP001732700"/>
    </source>
</evidence>
<keyword evidence="2" id="KW-1185">Reference proteome</keyword>
<dbReference type="Proteomes" id="UP001732700">
    <property type="component" value="Chromosome 2C"/>
</dbReference>
<accession>A0ACD5UQU1</accession>
<name>A0ACD5UQU1_AVESA</name>
<sequence length="202" mass="22808">MLLVLAVALLAVEGWQADGLSVTVTDTECIHEFVPSEGDSVFGYFVVFNNGISWSSDQPGIYLTVTSPSGNTIYTLKGNSGENIEFKAPRGGTYRFCFHNPYGAPATVSLFIHVGRIPNEHNLGKHGRNPEEEAMKKRFDEWMARHHRTYKDEEEKARRYMLFRDCASRVDKLNALGDGVTYKTNDFCDRSEEEMRPYHSAG</sequence>
<protein>
    <submittedName>
        <fullName evidence="1">Uncharacterized protein</fullName>
    </submittedName>
</protein>
<evidence type="ECO:0000313" key="1">
    <source>
        <dbReference type="EnsemblPlants" id="AVESA.00010b.r2.2CG0296330.1.CDS"/>
    </source>
</evidence>
<reference evidence="1" key="2">
    <citation type="submission" date="2025-09" db="UniProtKB">
        <authorList>
            <consortium name="EnsemblPlants"/>
        </authorList>
    </citation>
    <scope>IDENTIFICATION</scope>
</reference>